<dbReference type="AlphaFoldDB" id="A0A2D2DWA1"/>
<keyword evidence="4" id="KW-1185">Reference proteome</keyword>
<gene>
    <name evidence="3" type="ORF">CR152_32300</name>
</gene>
<sequence length="238" mass="25565">MRAYLVTMFLAGVATSQAHAKLVTFDYTAVVDKTTRYGASTGYATIDVPSISIDGKEIVAGDTQRGSFTIDLDTPTYDWRPEYSTVEYRGSLNNIGSVSVDRSGYSFASEGSLYESGFSVSNQPYGDSFSFMGSTYRNGTSGHYGSEYMRISLGDTNGDLLATDAPPQFLNFAAAEWSQILYGYYPDQNGDSLSTWGTLTSLAVRPPSPVPEPASYAMLAAGLLTVGAVARAKARRKG</sequence>
<geneLocation type="plasmid" evidence="3 4">
    <name>unnamed</name>
</geneLocation>
<organism evidence="3 4">
    <name type="scientific">Massilia violaceinigra</name>
    <dbReference type="NCBI Taxonomy" id="2045208"/>
    <lineage>
        <taxon>Bacteria</taxon>
        <taxon>Pseudomonadati</taxon>
        <taxon>Pseudomonadota</taxon>
        <taxon>Betaproteobacteria</taxon>
        <taxon>Burkholderiales</taxon>
        <taxon>Oxalobacteraceae</taxon>
        <taxon>Telluria group</taxon>
        <taxon>Massilia</taxon>
    </lineage>
</organism>
<dbReference type="NCBIfam" id="TIGR02595">
    <property type="entry name" value="PEP_CTERM"/>
    <property type="match status" value="1"/>
</dbReference>
<dbReference type="RefSeq" id="WP_208640326.1">
    <property type="nucleotide sequence ID" value="NZ_CP024609.1"/>
</dbReference>
<dbReference type="Pfam" id="PF07589">
    <property type="entry name" value="PEP-CTERM"/>
    <property type="match status" value="1"/>
</dbReference>
<evidence type="ECO:0000259" key="2">
    <source>
        <dbReference type="Pfam" id="PF07589"/>
    </source>
</evidence>
<proteinExistence type="predicted"/>
<keyword evidence="3" id="KW-0614">Plasmid</keyword>
<dbReference type="InterPro" id="IPR013424">
    <property type="entry name" value="Ice-binding_C"/>
</dbReference>
<dbReference type="Proteomes" id="UP000229897">
    <property type="component" value="Plasmid unnamed"/>
</dbReference>
<keyword evidence="1" id="KW-0732">Signal</keyword>
<protein>
    <recommendedName>
        <fullName evidence="2">Ice-binding protein C-terminal domain-containing protein</fullName>
    </recommendedName>
</protein>
<dbReference type="EMBL" id="CP024609">
    <property type="protein sequence ID" value="ATQ79259.1"/>
    <property type="molecule type" value="Genomic_DNA"/>
</dbReference>
<dbReference type="KEGG" id="mass:CR152_32300"/>
<feature type="signal peptide" evidence="1">
    <location>
        <begin position="1"/>
        <end position="20"/>
    </location>
</feature>
<reference evidence="3" key="1">
    <citation type="submission" date="2017-10" db="EMBL/GenBank/DDBJ databases">
        <title>Massilia psychrophilum sp. nov., a novel purple-pigmented bacterium isolated from Tianshan glacier, Xinjiang Municipality, China.</title>
        <authorList>
            <person name="Wang H."/>
        </authorList>
    </citation>
    <scope>NUCLEOTIDE SEQUENCE [LARGE SCALE GENOMIC DNA]</scope>
    <source>
        <strain evidence="3">B2</strain>
        <plasmid evidence="3">unnamed</plasmid>
    </source>
</reference>
<accession>A0A2D2DWA1</accession>
<evidence type="ECO:0000256" key="1">
    <source>
        <dbReference type="SAM" id="SignalP"/>
    </source>
</evidence>
<feature type="chain" id="PRO_5013743166" description="Ice-binding protein C-terminal domain-containing protein" evidence="1">
    <location>
        <begin position="21"/>
        <end position="238"/>
    </location>
</feature>
<evidence type="ECO:0000313" key="3">
    <source>
        <dbReference type="EMBL" id="ATQ79259.1"/>
    </source>
</evidence>
<name>A0A2D2DWA1_9BURK</name>
<evidence type="ECO:0000313" key="4">
    <source>
        <dbReference type="Proteomes" id="UP000229897"/>
    </source>
</evidence>
<feature type="domain" description="Ice-binding protein C-terminal" evidence="2">
    <location>
        <begin position="209"/>
        <end position="231"/>
    </location>
</feature>